<evidence type="ECO:0000256" key="6">
    <source>
        <dbReference type="ARBA" id="ARBA00022989"/>
    </source>
</evidence>
<feature type="transmembrane region" description="Helical" evidence="9">
    <location>
        <begin position="6"/>
        <end position="27"/>
    </location>
</feature>
<feature type="transmembrane region" description="Helical" evidence="9">
    <location>
        <begin position="92"/>
        <end position="114"/>
    </location>
</feature>
<dbReference type="Proteomes" id="UP000272400">
    <property type="component" value="Unassembled WGS sequence"/>
</dbReference>
<name>A0A3N1CVB7_9ACTN</name>
<feature type="transmembrane region" description="Helical" evidence="9">
    <location>
        <begin position="238"/>
        <end position="257"/>
    </location>
</feature>
<dbReference type="EMBL" id="RJKE01000001">
    <property type="protein sequence ID" value="ROO85241.1"/>
    <property type="molecule type" value="Genomic_DNA"/>
</dbReference>
<organism evidence="10 11">
    <name type="scientific">Actinocorallia herbida</name>
    <dbReference type="NCBI Taxonomy" id="58109"/>
    <lineage>
        <taxon>Bacteria</taxon>
        <taxon>Bacillati</taxon>
        <taxon>Actinomycetota</taxon>
        <taxon>Actinomycetes</taxon>
        <taxon>Streptosporangiales</taxon>
        <taxon>Thermomonosporaceae</taxon>
        <taxon>Actinocorallia</taxon>
    </lineage>
</organism>
<proteinExistence type="inferred from homology"/>
<dbReference type="AlphaFoldDB" id="A0A3N1CVB7"/>
<evidence type="ECO:0000256" key="8">
    <source>
        <dbReference type="ARBA" id="ARBA00037998"/>
    </source>
</evidence>
<dbReference type="CDD" id="cd06582">
    <property type="entry name" value="TM_PBP1_LivH_like"/>
    <property type="match status" value="1"/>
</dbReference>
<reference evidence="10 11" key="1">
    <citation type="submission" date="2018-11" db="EMBL/GenBank/DDBJ databases">
        <title>Sequencing the genomes of 1000 actinobacteria strains.</title>
        <authorList>
            <person name="Klenk H.-P."/>
        </authorList>
    </citation>
    <scope>NUCLEOTIDE SEQUENCE [LARGE SCALE GENOMIC DNA]</scope>
    <source>
        <strain evidence="10 11">DSM 44254</strain>
    </source>
</reference>
<keyword evidence="5" id="KW-0029">Amino-acid transport</keyword>
<dbReference type="PANTHER" id="PTHR11795">
    <property type="entry name" value="BRANCHED-CHAIN AMINO ACID TRANSPORT SYSTEM PERMEASE PROTEIN LIVH"/>
    <property type="match status" value="1"/>
</dbReference>
<dbReference type="GO" id="GO:0005886">
    <property type="term" value="C:plasma membrane"/>
    <property type="evidence" value="ECO:0007669"/>
    <property type="project" value="UniProtKB-SubCell"/>
</dbReference>
<gene>
    <name evidence="10" type="ORF">EDD29_2781</name>
</gene>
<feature type="transmembrane region" description="Helical" evidence="9">
    <location>
        <begin position="134"/>
        <end position="157"/>
    </location>
</feature>
<sequence length="289" mass="29909">MSAGVWIDGLFSGALYALVALALAIVFQPTRVMNFAQGETLVLGAAVGYQVVTLTGWGWPAAFAITVLVGIAAGLAQERMIMLPVKLSGSRYAWIVATLATAMIFQSLFTLRYWDVDALRPAPVVEGGFTVLGAMVGWQQLGAIVIAVAVMAGYDAFLHRTAYGRAVRAVSHSRDTAVIMGIPVQRIVVLSFAMAAVICAVAGLLAAPVLFIGPAGGLVFTIKGFTAAVIGGVGSPRGALAGGLVVGLLDAVVRNLVSPTAGNFVGFVLLGLILVLFPAGLFGKRREAH</sequence>
<keyword evidence="3" id="KW-1003">Cell membrane</keyword>
<dbReference type="InterPro" id="IPR052157">
    <property type="entry name" value="BCAA_transport_permease"/>
</dbReference>
<protein>
    <submittedName>
        <fullName evidence="10">Amino acid/amide ABC transporter membrane protein 1 (HAAT family)</fullName>
    </submittedName>
</protein>
<dbReference type="GO" id="GO:0006865">
    <property type="term" value="P:amino acid transport"/>
    <property type="evidence" value="ECO:0007669"/>
    <property type="project" value="UniProtKB-KW"/>
</dbReference>
<keyword evidence="2" id="KW-0813">Transport</keyword>
<feature type="transmembrane region" description="Helical" evidence="9">
    <location>
        <begin position="178"/>
        <end position="205"/>
    </location>
</feature>
<keyword evidence="6 9" id="KW-1133">Transmembrane helix</keyword>
<evidence type="ECO:0000256" key="7">
    <source>
        <dbReference type="ARBA" id="ARBA00023136"/>
    </source>
</evidence>
<evidence type="ECO:0000313" key="10">
    <source>
        <dbReference type="EMBL" id="ROO85241.1"/>
    </source>
</evidence>
<evidence type="ECO:0000256" key="3">
    <source>
        <dbReference type="ARBA" id="ARBA00022475"/>
    </source>
</evidence>
<comment type="caution">
    <text evidence="10">The sequence shown here is derived from an EMBL/GenBank/DDBJ whole genome shotgun (WGS) entry which is preliminary data.</text>
</comment>
<evidence type="ECO:0000256" key="4">
    <source>
        <dbReference type="ARBA" id="ARBA00022692"/>
    </source>
</evidence>
<comment type="subcellular location">
    <subcellularLocation>
        <location evidence="1">Cell membrane</location>
        <topology evidence="1">Multi-pass membrane protein</topology>
    </subcellularLocation>
</comment>
<dbReference type="PANTHER" id="PTHR11795:SF450">
    <property type="entry name" value="ABC TRANSPORTER PERMEASE PROTEIN"/>
    <property type="match status" value="1"/>
</dbReference>
<dbReference type="InterPro" id="IPR001851">
    <property type="entry name" value="ABC_transp_permease"/>
</dbReference>
<evidence type="ECO:0000256" key="5">
    <source>
        <dbReference type="ARBA" id="ARBA00022970"/>
    </source>
</evidence>
<dbReference type="OrthoDB" id="9807115at2"/>
<evidence type="ECO:0000313" key="11">
    <source>
        <dbReference type="Proteomes" id="UP000272400"/>
    </source>
</evidence>
<evidence type="ECO:0000256" key="2">
    <source>
        <dbReference type="ARBA" id="ARBA00022448"/>
    </source>
</evidence>
<dbReference type="Pfam" id="PF02653">
    <property type="entry name" value="BPD_transp_2"/>
    <property type="match status" value="1"/>
</dbReference>
<feature type="transmembrane region" description="Helical" evidence="9">
    <location>
        <begin position="57"/>
        <end position="76"/>
    </location>
</feature>
<accession>A0A3N1CVB7</accession>
<evidence type="ECO:0000256" key="9">
    <source>
        <dbReference type="SAM" id="Phobius"/>
    </source>
</evidence>
<dbReference type="RefSeq" id="WP_123664767.1">
    <property type="nucleotide sequence ID" value="NZ_RJKE01000001.1"/>
</dbReference>
<comment type="similarity">
    <text evidence="8">Belongs to the binding-protein-dependent transport system permease family. LivHM subfamily.</text>
</comment>
<feature type="transmembrane region" description="Helical" evidence="9">
    <location>
        <begin position="263"/>
        <end position="283"/>
    </location>
</feature>
<evidence type="ECO:0000256" key="1">
    <source>
        <dbReference type="ARBA" id="ARBA00004651"/>
    </source>
</evidence>
<keyword evidence="7 9" id="KW-0472">Membrane</keyword>
<dbReference type="GO" id="GO:0022857">
    <property type="term" value="F:transmembrane transporter activity"/>
    <property type="evidence" value="ECO:0007669"/>
    <property type="project" value="InterPro"/>
</dbReference>
<keyword evidence="4 9" id="KW-0812">Transmembrane</keyword>
<keyword evidence="11" id="KW-1185">Reference proteome</keyword>